<feature type="region of interest" description="Disordered" evidence="2">
    <location>
        <begin position="1"/>
        <end position="43"/>
    </location>
</feature>
<organism evidence="4 5">
    <name type="scientific">Trypanosoma equiperdum</name>
    <dbReference type="NCBI Taxonomy" id="5694"/>
    <lineage>
        <taxon>Eukaryota</taxon>
        <taxon>Discoba</taxon>
        <taxon>Euglenozoa</taxon>
        <taxon>Kinetoplastea</taxon>
        <taxon>Metakinetoplastina</taxon>
        <taxon>Trypanosomatida</taxon>
        <taxon>Trypanosomatidae</taxon>
        <taxon>Trypanosoma</taxon>
    </lineage>
</organism>
<feature type="compositionally biased region" description="Polar residues" evidence="2">
    <location>
        <begin position="253"/>
        <end position="271"/>
    </location>
</feature>
<feature type="compositionally biased region" description="Basic and acidic residues" evidence="2">
    <location>
        <begin position="1400"/>
        <end position="1425"/>
    </location>
</feature>
<sequence>MPAKSRRRGCSLDLSSGNTLNAGAPKGAVGGVSRAAEDELSRSVASPADAVELLSRMQDRTKEIQRAEKDADARENLVKTRYAGGASATGGTTVPFDKNALLTDMIAEARYNFLKLDQNLSEDYNIATRRLHAAVFGHTSDFLQLFRDVNRASSLVESLKSSVQGTKAVISTISKSATCGRKGGVVEEGTDACTSSALGFSMFSSGLGCSSGSNDDSGNRVIKPRTRPSLIATNLARRQPRRGLAGAFAAQPSKDTGTPGSGAGYSNSTGGNADGRGWSRSGGCLLVTTRSLNTTSVSLWQTMILSGGESAVGDSALGYHHRWAAQRGIGEESDDKVEKAKSQDIAVFVDVLRQEVMQSIAERRYMETAELLRSSEAEADAKGCLSLVLELEELLVHSIRMHVQTLVMPLMYSESLHIPLIQLLLRFGRVQCGSQLFFHLHAVWLDAEMEKLQLRLDSYKGTLIASDFLVCAILEVLERQKNLWRTDPSIGTAACPANDSNEDDSGLDSSPKAGNTKLERTGSPGKVTATDHNNGCTKSEPVVTPRMPPSSTAVLWVHDRLDKFACEVLQPRALSHGTGAEGGDPSRFRRAVVMAADAIRTVRRLDRFGFAGCDTRLLVLLTPSLMYLQTDFSRCTNSRLATTGRAMIEHLIHDVRHIYLTKGKGYSVKMCGEVARRNNSVCRELQQRLKILPRSSYALLAELLLAPASSRLFMPQNTGSCATRPGESSAGPVLVPEQYSFLRYSNGCTRVHGLLLTSVLRFVAAMTGYDVLPLELAKQQQQEALEQLANQAECASFLLSNSLVIESLDVTLHRLFLSLMHTTIRQRQSLVGFMLSGEFSEMHPKFFDCGSRSSSSTYTLVGNPWALSAMQLMLADVLSTSVWIAYLSRGGALSQLLLLQSAQAFRVQYVEELRRALPRIVQGWMAATLSLGYRLDSARDLLPCDALVFPVTEAGTSTAPMTMAPDNRMVDASDPRDAVVRLLEISAVNESRLAPFLLSLVQNSFTSGSSTAEEAVLLCAPLPMPTSPLWCLRSRIGNYPKFPIGRKFNHDDELFLFHLFVQIMLNVLAYFQEHLLVPSYVVNERWASARPNSPSDGDTSPQYPGYTSKRCPSRGCVSPQTESVVAILSAGGGNYVGAVALLQFIIYRLLRDVLCRPQTWNVVYGLPPEASRWAENMVRQQVFFFALFVRFWSPLFVGGVNFPVAAGRPPGSGSDENADGISSMLILQWLTCTGGCQGKQQHGKGPYAFDIEALAFPPNTVESRERVYIRETNLGGVSGAATPPDDQQSEGAGQKEGSRKSAEDSTTGSDFSPPCTPNEGKNDLSMLMLGLIGSFFDSQGESRAMPAINSDLTRNRVEKLMSSLNLLSVVNKEVLAEKGGAEGKDSDDDDEDREESPCGTKEEPVGPISKKEDSAKEQTFKEPLHSRTGGDTSKGGVTLFHVYNMLLHYLAPLT</sequence>
<feature type="transmembrane region" description="Helical" evidence="3">
    <location>
        <begin position="1124"/>
        <end position="1147"/>
    </location>
</feature>
<feature type="region of interest" description="Disordered" evidence="2">
    <location>
        <begin position="247"/>
        <end position="276"/>
    </location>
</feature>
<gene>
    <name evidence="4" type="ORF">TEOVI_000774100</name>
</gene>
<evidence type="ECO:0000256" key="1">
    <source>
        <dbReference type="SAM" id="Coils"/>
    </source>
</evidence>
<feature type="transmembrane region" description="Helical" evidence="3">
    <location>
        <begin position="1182"/>
        <end position="1202"/>
    </location>
</feature>
<feature type="compositionally biased region" description="Acidic residues" evidence="2">
    <location>
        <begin position="1385"/>
        <end position="1394"/>
    </location>
</feature>
<dbReference type="VEuPathDB" id="TriTrypDB:TEOVI_000774100"/>
<evidence type="ECO:0000256" key="3">
    <source>
        <dbReference type="SAM" id="Phobius"/>
    </source>
</evidence>
<keyword evidence="3" id="KW-0812">Transmembrane</keyword>
<dbReference type="GO" id="GO:0005634">
    <property type="term" value="C:nucleus"/>
    <property type="evidence" value="ECO:0007669"/>
    <property type="project" value="InterPro"/>
</dbReference>
<protein>
    <submittedName>
        <fullName evidence="4">Uncharacterized protein</fullName>
    </submittedName>
</protein>
<dbReference type="EMBL" id="CZPT02000640">
    <property type="protein sequence ID" value="SCU66884.1"/>
    <property type="molecule type" value="Genomic_DNA"/>
</dbReference>
<dbReference type="InterPro" id="IPR040266">
    <property type="entry name" value="TRNP1"/>
</dbReference>
<dbReference type="PANTHER" id="PTHR40714">
    <property type="entry name" value="TMF-REGULATED NUCLEAR PROTEIN 1"/>
    <property type="match status" value="1"/>
</dbReference>
<keyword evidence="5" id="KW-1185">Reference proteome</keyword>
<keyword evidence="3" id="KW-0472">Membrane</keyword>
<keyword evidence="1" id="KW-0175">Coiled coil</keyword>
<reference evidence="4" key="1">
    <citation type="submission" date="2016-09" db="EMBL/GenBank/DDBJ databases">
        <authorList>
            <person name="Hebert L."/>
            <person name="Moumen B."/>
        </authorList>
    </citation>
    <scope>NUCLEOTIDE SEQUENCE [LARGE SCALE GENOMIC DNA]</scope>
    <source>
        <strain evidence="4">OVI</strain>
    </source>
</reference>
<accession>A0A1G4I4T7</accession>
<proteinExistence type="predicted"/>
<evidence type="ECO:0000313" key="4">
    <source>
        <dbReference type="EMBL" id="SCU66884.1"/>
    </source>
</evidence>
<feature type="coiled-coil region" evidence="1">
    <location>
        <begin position="50"/>
        <end position="77"/>
    </location>
</feature>
<dbReference type="RefSeq" id="XP_067078269.1">
    <property type="nucleotide sequence ID" value="XM_067222168.1"/>
</dbReference>
<keyword evidence="3" id="KW-1133">Transmembrane helix</keyword>
<feature type="region of interest" description="Disordered" evidence="2">
    <location>
        <begin position="494"/>
        <end position="547"/>
    </location>
</feature>
<dbReference type="PANTHER" id="PTHR40714:SF1">
    <property type="entry name" value="TMF-REGULATED NUCLEAR PROTEIN 1"/>
    <property type="match status" value="1"/>
</dbReference>
<dbReference type="GO" id="GO:0003677">
    <property type="term" value="F:DNA binding"/>
    <property type="evidence" value="ECO:0007669"/>
    <property type="project" value="InterPro"/>
</dbReference>
<dbReference type="GO" id="GO:0042127">
    <property type="term" value="P:regulation of cell population proliferation"/>
    <property type="evidence" value="ECO:0007669"/>
    <property type="project" value="InterPro"/>
</dbReference>
<evidence type="ECO:0000256" key="2">
    <source>
        <dbReference type="SAM" id="MobiDB-lite"/>
    </source>
</evidence>
<feature type="region of interest" description="Disordered" evidence="2">
    <location>
        <begin position="1378"/>
        <end position="1434"/>
    </location>
</feature>
<evidence type="ECO:0000313" key="5">
    <source>
        <dbReference type="Proteomes" id="UP000195570"/>
    </source>
</evidence>
<name>A0A1G4I4T7_TRYEQ</name>
<comment type="caution">
    <text evidence="4">The sequence shown here is derived from an EMBL/GenBank/DDBJ whole genome shotgun (WGS) entry which is preliminary data.</text>
</comment>
<dbReference type="GeneID" id="92381675"/>
<dbReference type="Proteomes" id="UP000195570">
    <property type="component" value="Unassembled WGS sequence"/>
</dbReference>
<feature type="region of interest" description="Disordered" evidence="2">
    <location>
        <begin position="1275"/>
        <end position="1322"/>
    </location>
</feature>